<feature type="transmembrane region" description="Helical" evidence="4">
    <location>
        <begin position="65"/>
        <end position="89"/>
    </location>
</feature>
<feature type="disulfide bond" evidence="2">
    <location>
        <begin position="118"/>
        <end position="133"/>
    </location>
</feature>
<dbReference type="Gene3D" id="4.10.400.10">
    <property type="entry name" value="Low-density Lipoprotein Receptor"/>
    <property type="match status" value="1"/>
</dbReference>
<evidence type="ECO:0000256" key="1">
    <source>
        <dbReference type="ARBA" id="ARBA00023157"/>
    </source>
</evidence>
<protein>
    <submittedName>
        <fullName evidence="5">Uncharacterized protein</fullName>
    </submittedName>
</protein>
<feature type="compositionally biased region" description="Pro residues" evidence="3">
    <location>
        <begin position="30"/>
        <end position="39"/>
    </location>
</feature>
<dbReference type="SMART" id="SM00192">
    <property type="entry name" value="LDLa"/>
    <property type="match status" value="1"/>
</dbReference>
<reference evidence="5" key="2">
    <citation type="submission" date="2021-03" db="UniProtKB">
        <authorList>
            <consortium name="Ensembl"/>
        </authorList>
    </citation>
    <scope>IDENTIFICATION</scope>
</reference>
<dbReference type="InParanoid" id="A0A803JU80"/>
<dbReference type="InterPro" id="IPR023415">
    <property type="entry name" value="LDLR_class-A_CS"/>
</dbReference>
<keyword evidence="1 2" id="KW-1015">Disulfide bond</keyword>
<dbReference type="Ensembl" id="ENSXETT00000113527">
    <property type="protein sequence ID" value="ENSXETP00000118326"/>
    <property type="gene ID" value="ENSXETG00000043775"/>
</dbReference>
<evidence type="ECO:0000313" key="5">
    <source>
        <dbReference type="Ensembl" id="ENSXETP00000111583"/>
    </source>
</evidence>
<comment type="caution">
    <text evidence="2">Lacks conserved residue(s) required for the propagation of feature annotation.</text>
</comment>
<dbReference type="InterPro" id="IPR002172">
    <property type="entry name" value="LDrepeatLR_classA_rpt"/>
</dbReference>
<keyword evidence="4" id="KW-0812">Transmembrane</keyword>
<name>A0A803JU80_XENTR</name>
<keyword evidence="4" id="KW-0472">Membrane</keyword>
<dbReference type="PROSITE" id="PS50068">
    <property type="entry name" value="LDLRA_2"/>
    <property type="match status" value="1"/>
</dbReference>
<evidence type="ECO:0000256" key="4">
    <source>
        <dbReference type="SAM" id="Phobius"/>
    </source>
</evidence>
<dbReference type="InterPro" id="IPR036055">
    <property type="entry name" value="LDL_receptor-like_sf"/>
</dbReference>
<proteinExistence type="predicted"/>
<dbReference type="PROSITE" id="PS01209">
    <property type="entry name" value="LDLRA_1"/>
    <property type="match status" value="1"/>
</dbReference>
<evidence type="ECO:0000256" key="2">
    <source>
        <dbReference type="PROSITE-ProRule" id="PRU00124"/>
    </source>
</evidence>
<dbReference type="CDD" id="cd00112">
    <property type="entry name" value="LDLa"/>
    <property type="match status" value="1"/>
</dbReference>
<dbReference type="SUPFAM" id="SSF57424">
    <property type="entry name" value="LDL receptor-like module"/>
    <property type="match status" value="1"/>
</dbReference>
<dbReference type="AlphaFoldDB" id="A0A803JU80"/>
<sequence>MEPNVSVTQPSRGNYEQPASPAYEFLPYTIPEPPAPPPYSAQADTGQPAPPPPRRSQPWSRRKKICVVSIIVIVKVLIIVTSVLIWYFVTASLLFPSPPTCQMSCSFSSNCITSNQICNGVTDCPYGDDEQNCGKECPLMA</sequence>
<organism evidence="5">
    <name type="scientific">Xenopus tropicalis</name>
    <name type="common">Western clawed frog</name>
    <name type="synonym">Silurana tropicalis</name>
    <dbReference type="NCBI Taxonomy" id="8364"/>
    <lineage>
        <taxon>Eukaryota</taxon>
        <taxon>Metazoa</taxon>
        <taxon>Chordata</taxon>
        <taxon>Craniata</taxon>
        <taxon>Vertebrata</taxon>
        <taxon>Euteleostomi</taxon>
        <taxon>Amphibia</taxon>
        <taxon>Batrachia</taxon>
        <taxon>Anura</taxon>
        <taxon>Pipoidea</taxon>
        <taxon>Pipidae</taxon>
        <taxon>Xenopodinae</taxon>
        <taxon>Xenopus</taxon>
        <taxon>Silurana</taxon>
    </lineage>
</organism>
<dbReference type="Ensembl" id="ENSXETT00000112957">
    <property type="protein sequence ID" value="ENSXETP00000111583"/>
    <property type="gene ID" value="ENSXETG00000043775"/>
</dbReference>
<reference evidence="5" key="1">
    <citation type="journal article" date="2010" name="Science">
        <title>The genome of the Western clawed frog Xenopus tropicalis.</title>
        <authorList>
            <person name="Hellsten U."/>
            <person name="Harland R.M."/>
            <person name="Gilchrist M.J."/>
            <person name="Hendrix D."/>
            <person name="Jurka J."/>
            <person name="Kapitonov V."/>
            <person name="Ovcharenko I."/>
            <person name="Putnam N.H."/>
            <person name="Shu S."/>
            <person name="Taher L."/>
            <person name="Blitz I.L."/>
            <person name="Blumberg B."/>
            <person name="Dichmann D.S."/>
            <person name="Dubchak I."/>
            <person name="Amaya E."/>
            <person name="Detter J.C."/>
            <person name="Fletcher R."/>
            <person name="Gerhard D.S."/>
            <person name="Goodstein D."/>
            <person name="Graves T."/>
            <person name="Grigoriev I.V."/>
            <person name="Grimwood J."/>
            <person name="Kawashima T."/>
            <person name="Lindquist E."/>
            <person name="Lucas S.M."/>
            <person name="Mead P.E."/>
            <person name="Mitros T."/>
            <person name="Ogino H."/>
            <person name="Ohta Y."/>
            <person name="Poliakov A.V."/>
            <person name="Pollet N."/>
            <person name="Robert J."/>
            <person name="Salamov A."/>
            <person name="Sater A.K."/>
            <person name="Schmutz J."/>
            <person name="Terry A."/>
            <person name="Vize P.D."/>
            <person name="Warren W.C."/>
            <person name="Wells D."/>
            <person name="Wills A."/>
            <person name="Wilson R.K."/>
            <person name="Zimmerman L.B."/>
            <person name="Zorn A.M."/>
            <person name="Grainger R."/>
            <person name="Grammer T."/>
            <person name="Khokha M.K."/>
            <person name="Richardson P.M."/>
            <person name="Rokhsar D.S."/>
        </authorList>
    </citation>
    <scope>NUCLEOTIDE SEQUENCE [LARGE SCALE GENOMIC DNA]</scope>
    <source>
        <strain evidence="5">Nigerian</strain>
    </source>
</reference>
<keyword evidence="4" id="KW-1133">Transmembrane helix</keyword>
<evidence type="ECO:0000256" key="3">
    <source>
        <dbReference type="SAM" id="MobiDB-lite"/>
    </source>
</evidence>
<feature type="region of interest" description="Disordered" evidence="3">
    <location>
        <begin position="25"/>
        <end position="61"/>
    </location>
</feature>
<accession>A0A803JU80</accession>